<comment type="caution">
    <text evidence="5">The sequence shown here is derived from an EMBL/GenBank/DDBJ whole genome shotgun (WGS) entry which is preliminary data.</text>
</comment>
<keyword evidence="4" id="KW-0732">Signal</keyword>
<evidence type="ECO:0000256" key="3">
    <source>
        <dbReference type="ARBA" id="ARBA00022525"/>
    </source>
</evidence>
<organism evidence="5 6">
    <name type="scientific">Olea europaea subsp. europaea</name>
    <dbReference type="NCBI Taxonomy" id="158383"/>
    <lineage>
        <taxon>Eukaryota</taxon>
        <taxon>Viridiplantae</taxon>
        <taxon>Streptophyta</taxon>
        <taxon>Embryophyta</taxon>
        <taxon>Tracheophyta</taxon>
        <taxon>Spermatophyta</taxon>
        <taxon>Magnoliopsida</taxon>
        <taxon>eudicotyledons</taxon>
        <taxon>Gunneridae</taxon>
        <taxon>Pentapetalae</taxon>
        <taxon>asterids</taxon>
        <taxon>lamiids</taxon>
        <taxon>Lamiales</taxon>
        <taxon>Oleaceae</taxon>
        <taxon>Oleeae</taxon>
        <taxon>Olea</taxon>
    </lineage>
</organism>
<dbReference type="InterPro" id="IPR004265">
    <property type="entry name" value="Dirigent"/>
</dbReference>
<dbReference type="Gramene" id="OE9A087592T1">
    <property type="protein sequence ID" value="OE9A087592C1"/>
    <property type="gene ID" value="OE9A087592"/>
</dbReference>
<evidence type="ECO:0000256" key="2">
    <source>
        <dbReference type="ARBA" id="ARBA00011738"/>
    </source>
</evidence>
<evidence type="ECO:0000256" key="4">
    <source>
        <dbReference type="RuleBase" id="RU363099"/>
    </source>
</evidence>
<proteinExistence type="inferred from homology"/>
<evidence type="ECO:0000256" key="1">
    <source>
        <dbReference type="ARBA" id="ARBA00010746"/>
    </source>
</evidence>
<evidence type="ECO:0000313" key="5">
    <source>
        <dbReference type="EMBL" id="CAA2965248.1"/>
    </source>
</evidence>
<dbReference type="InterPro" id="IPR044859">
    <property type="entry name" value="Allene_oxi_cyc_Dirigent"/>
</dbReference>
<dbReference type="Pfam" id="PF03018">
    <property type="entry name" value="Dirigent"/>
    <property type="match status" value="1"/>
</dbReference>
<comment type="subunit">
    <text evidence="2 4">Homodimer.</text>
</comment>
<comment type="similarity">
    <text evidence="1 4">Belongs to the plant dirigent protein family.</text>
</comment>
<name>A0A8S0QEP1_OLEEU</name>
<dbReference type="OrthoDB" id="1864232at2759"/>
<keyword evidence="4" id="KW-0052">Apoplast</keyword>
<accession>A0A8S0QEP1</accession>
<dbReference type="GO" id="GO:0048046">
    <property type="term" value="C:apoplast"/>
    <property type="evidence" value="ECO:0007669"/>
    <property type="project" value="UniProtKB-SubCell"/>
</dbReference>
<sequence>MAKLCIIFVLCSLVIISIVAAGGLKKGPEAVEKWFTNIPYAKERLTKLHFYFHDTVSGNNITSYSVAQSNMTFKSPTLFGLVSVADDPLREGPEPDSKIVGRAQGIYSLASLEEFGLLMTLNFVFTDGKFNGSTLSVFGHNPVFDKYREMSIVGGSGVFRLARGIATAQTVWYNLTTNNAVVEYTLMKEIEAGSGVGVWQDQMDKQEHAVLESLLKEDYYENCPGCKLDRQKELQRGLPIKVINLN</sequence>
<dbReference type="GO" id="GO:0009699">
    <property type="term" value="P:phenylpropanoid biosynthetic process"/>
    <property type="evidence" value="ECO:0007669"/>
    <property type="project" value="UniProtKB-ARBA"/>
</dbReference>
<dbReference type="Gene3D" id="2.40.480.10">
    <property type="entry name" value="Allene oxide cyclase-like"/>
    <property type="match status" value="1"/>
</dbReference>
<feature type="chain" id="PRO_5035966350" description="Dirigent protein" evidence="4">
    <location>
        <begin position="22"/>
        <end position="246"/>
    </location>
</feature>
<evidence type="ECO:0000313" key="6">
    <source>
        <dbReference type="Proteomes" id="UP000594638"/>
    </source>
</evidence>
<dbReference type="AlphaFoldDB" id="A0A8S0QEP1"/>
<dbReference type="PANTHER" id="PTHR21495">
    <property type="entry name" value="NUCLEOPORIN-RELATED"/>
    <property type="match status" value="1"/>
</dbReference>
<protein>
    <recommendedName>
        <fullName evidence="4">Dirigent protein</fullName>
    </recommendedName>
</protein>
<feature type="signal peptide" evidence="4">
    <location>
        <begin position="1"/>
        <end position="21"/>
    </location>
</feature>
<dbReference type="EMBL" id="CACTIH010001839">
    <property type="protein sequence ID" value="CAA2965248.1"/>
    <property type="molecule type" value="Genomic_DNA"/>
</dbReference>
<reference evidence="5 6" key="1">
    <citation type="submission" date="2019-12" db="EMBL/GenBank/DDBJ databases">
        <authorList>
            <person name="Alioto T."/>
            <person name="Alioto T."/>
            <person name="Gomez Garrido J."/>
        </authorList>
    </citation>
    <scope>NUCLEOTIDE SEQUENCE [LARGE SCALE GENOMIC DNA]</scope>
</reference>
<keyword evidence="6" id="KW-1185">Reference proteome</keyword>
<comment type="subcellular location">
    <subcellularLocation>
        <location evidence="4">Secreted</location>
        <location evidence="4">Extracellular space</location>
        <location evidence="4">Apoplast</location>
    </subcellularLocation>
</comment>
<gene>
    <name evidence="5" type="ORF">OLEA9_A087592</name>
</gene>
<comment type="function">
    <text evidence="4">Dirigent proteins impart stereoselectivity on the phenoxy radical-coupling reaction, yielding optically active lignans from two molecules of coniferyl alcohol in the biosynthesis of lignans, flavonolignans, and alkaloids and thus plays a central role in plant secondary metabolism.</text>
</comment>
<keyword evidence="3 4" id="KW-0964">Secreted</keyword>
<dbReference type="Proteomes" id="UP000594638">
    <property type="component" value="Unassembled WGS sequence"/>
</dbReference>